<dbReference type="AlphaFoldDB" id="A0A850PIC1"/>
<organism evidence="3 4">
    <name type="scientific">Ameyamaea chiangmaiensis</name>
    <dbReference type="NCBI Taxonomy" id="442969"/>
    <lineage>
        <taxon>Bacteria</taxon>
        <taxon>Pseudomonadati</taxon>
        <taxon>Pseudomonadota</taxon>
        <taxon>Alphaproteobacteria</taxon>
        <taxon>Acetobacterales</taxon>
        <taxon>Acetobacteraceae</taxon>
        <taxon>Ameyamaea</taxon>
    </lineage>
</organism>
<proteinExistence type="predicted"/>
<gene>
    <name evidence="3" type="ORF">HUK82_15670</name>
</gene>
<accession>A0A850PIC1</accession>
<dbReference type="PANTHER" id="PTHR11699">
    <property type="entry name" value="ALDEHYDE DEHYDROGENASE-RELATED"/>
    <property type="match status" value="1"/>
</dbReference>
<comment type="caution">
    <text evidence="3">The sequence shown here is derived from an EMBL/GenBank/DDBJ whole genome shotgun (WGS) entry which is preliminary data.</text>
</comment>
<dbReference type="InterPro" id="IPR016161">
    <property type="entry name" value="Ald_DH/histidinol_DH"/>
</dbReference>
<feature type="non-terminal residue" evidence="3">
    <location>
        <position position="88"/>
    </location>
</feature>
<evidence type="ECO:0000313" key="3">
    <source>
        <dbReference type="EMBL" id="NVN41986.1"/>
    </source>
</evidence>
<dbReference type="Gene3D" id="3.40.605.10">
    <property type="entry name" value="Aldehyde Dehydrogenase, Chain A, domain 1"/>
    <property type="match status" value="1"/>
</dbReference>
<reference evidence="3 4" key="1">
    <citation type="submission" date="2020-06" db="EMBL/GenBank/DDBJ databases">
        <title>Description of novel acetic acid bacteria.</title>
        <authorList>
            <person name="Sombolestani A."/>
        </authorList>
    </citation>
    <scope>NUCLEOTIDE SEQUENCE [LARGE SCALE GENOMIC DNA]</scope>
    <source>
        <strain evidence="3 4">LMG 27010</strain>
    </source>
</reference>
<dbReference type="SUPFAM" id="SSF53720">
    <property type="entry name" value="ALDH-like"/>
    <property type="match status" value="1"/>
</dbReference>
<keyword evidence="4" id="KW-1185">Reference proteome</keyword>
<keyword evidence="1" id="KW-0560">Oxidoreductase</keyword>
<dbReference type="InterPro" id="IPR015590">
    <property type="entry name" value="Aldehyde_DH_dom"/>
</dbReference>
<protein>
    <submittedName>
        <fullName evidence="3">Aldehyde dehydrogenase family protein</fullName>
    </submittedName>
</protein>
<evidence type="ECO:0000313" key="4">
    <source>
        <dbReference type="Proteomes" id="UP000585665"/>
    </source>
</evidence>
<dbReference type="GO" id="GO:0016491">
    <property type="term" value="F:oxidoreductase activity"/>
    <property type="evidence" value="ECO:0007669"/>
    <property type="project" value="UniProtKB-KW"/>
</dbReference>
<name>A0A850PIC1_9PROT</name>
<dbReference type="Proteomes" id="UP000585665">
    <property type="component" value="Unassembled WGS sequence"/>
</dbReference>
<dbReference type="EMBL" id="JABXXR010000233">
    <property type="protein sequence ID" value="NVN41986.1"/>
    <property type="molecule type" value="Genomic_DNA"/>
</dbReference>
<evidence type="ECO:0000259" key="2">
    <source>
        <dbReference type="Pfam" id="PF00171"/>
    </source>
</evidence>
<dbReference type="Pfam" id="PF00171">
    <property type="entry name" value="Aldedh"/>
    <property type="match status" value="1"/>
</dbReference>
<feature type="domain" description="Aldehyde dehydrogenase" evidence="2">
    <location>
        <begin position="18"/>
        <end position="87"/>
    </location>
</feature>
<evidence type="ECO:0000256" key="1">
    <source>
        <dbReference type="ARBA" id="ARBA00023002"/>
    </source>
</evidence>
<dbReference type="InterPro" id="IPR016162">
    <property type="entry name" value="Ald_DH_N"/>
</dbReference>
<sequence>MPNMPDYPDTLLLIDGAWVPAASGARDDVVNPATGQVIGTVAHAGPADFDRAVEAAVRGFARWSAMSAFDRSRILRRAADLLRARADS</sequence>